<accession>A0ABS6CCB6</accession>
<comment type="caution">
    <text evidence="5">The sequence shown here is derived from an EMBL/GenBank/DDBJ whole genome shotgun (WGS) entry which is preliminary data.</text>
</comment>
<evidence type="ECO:0000259" key="4">
    <source>
        <dbReference type="Pfam" id="PF02776"/>
    </source>
</evidence>
<reference evidence="5 6" key="1">
    <citation type="submission" date="2021-06" db="EMBL/GenBank/DDBJ databases">
        <authorList>
            <person name="Pan X."/>
        </authorList>
    </citation>
    <scope>NUCLEOTIDE SEQUENCE [LARGE SCALE GENOMIC DNA]</scope>
    <source>
        <strain evidence="5 6">4503</strain>
    </source>
</reference>
<dbReference type="EMBL" id="JAHLEM010000090">
    <property type="protein sequence ID" value="MBU3864523.1"/>
    <property type="molecule type" value="Genomic_DNA"/>
</dbReference>
<feature type="domain" description="Thiamine pyrophosphate enzyme N-terminal TPP-binding" evidence="4">
    <location>
        <begin position="1"/>
        <end position="109"/>
    </location>
</feature>
<keyword evidence="2" id="KW-0786">Thiamine pyrophosphate</keyword>
<protein>
    <submittedName>
        <fullName evidence="5">Acetolactate synthase large subunit</fullName>
    </submittedName>
</protein>
<proteinExistence type="inferred from homology"/>
<dbReference type="Pfam" id="PF02775">
    <property type="entry name" value="TPP_enzyme_C"/>
    <property type="match status" value="1"/>
</dbReference>
<feature type="domain" description="Thiamine pyrophosphate enzyme TPP-binding" evidence="3">
    <location>
        <begin position="401"/>
        <end position="526"/>
    </location>
</feature>
<dbReference type="CDD" id="cd07035">
    <property type="entry name" value="TPP_PYR_POX_like"/>
    <property type="match status" value="1"/>
</dbReference>
<evidence type="ECO:0000256" key="2">
    <source>
        <dbReference type="ARBA" id="ARBA00023052"/>
    </source>
</evidence>
<dbReference type="Proteomes" id="UP000720508">
    <property type="component" value="Unassembled WGS sequence"/>
</dbReference>
<dbReference type="PANTHER" id="PTHR18968">
    <property type="entry name" value="THIAMINE PYROPHOSPHATE ENZYMES"/>
    <property type="match status" value="1"/>
</dbReference>
<dbReference type="InterPro" id="IPR011766">
    <property type="entry name" value="TPP_enzyme_TPP-bd"/>
</dbReference>
<evidence type="ECO:0000313" key="5">
    <source>
        <dbReference type="EMBL" id="MBU3864523.1"/>
    </source>
</evidence>
<evidence type="ECO:0000259" key="3">
    <source>
        <dbReference type="Pfam" id="PF02775"/>
    </source>
</evidence>
<dbReference type="CDD" id="cd02002">
    <property type="entry name" value="TPP_BFDC"/>
    <property type="match status" value="1"/>
</dbReference>
<dbReference type="Pfam" id="PF02776">
    <property type="entry name" value="TPP_enzyme_N"/>
    <property type="match status" value="1"/>
</dbReference>
<dbReference type="InterPro" id="IPR012001">
    <property type="entry name" value="Thiamin_PyroP_enz_TPP-bd_dom"/>
</dbReference>
<dbReference type="InterPro" id="IPR045229">
    <property type="entry name" value="TPP_enz"/>
</dbReference>
<organism evidence="5 6">
    <name type="scientific">Streptomyces niphimycinicus</name>
    <dbReference type="NCBI Taxonomy" id="2842201"/>
    <lineage>
        <taxon>Bacteria</taxon>
        <taxon>Bacillati</taxon>
        <taxon>Actinomycetota</taxon>
        <taxon>Actinomycetes</taxon>
        <taxon>Kitasatosporales</taxon>
        <taxon>Streptomycetaceae</taxon>
        <taxon>Streptomyces</taxon>
    </lineage>
</organism>
<evidence type="ECO:0000313" key="6">
    <source>
        <dbReference type="Proteomes" id="UP000720508"/>
    </source>
</evidence>
<evidence type="ECO:0000256" key="1">
    <source>
        <dbReference type="ARBA" id="ARBA00007812"/>
    </source>
</evidence>
<dbReference type="PANTHER" id="PTHR18968:SF86">
    <property type="entry name" value="ACETOLACTATE SYNTHASE LARGE SUBUNIT ILVX-RELATED"/>
    <property type="match status" value="1"/>
</dbReference>
<sequence>MNGAETLLRTLLNNNVDVCFANPGTSEMQFVAALDRHRAMRGVLCLFEGVATGAADGYARMTGRPAATLLHLGPGLANGLANLHNARRAHTPIVNVIGDHARSHKELDSPLESDIDATAATVSGWVRRPMTSADIGPDTAAAVAAALSAGVPGAPARSRTGTSGAISTLIMAADLSWEEGTLPAPHLPAQPLRPVTRADVEAAAALVAGPEPVALLIDGTGLSELGLQAVARVQKATGTAAFCPTWPARLRRGAGVPAIRPLGYRAEAVGQQLAGVKHLILVGAREPVASFAYPGRPGILTPPGTCVHHFVPDAGFDVVNALTELADTVAPDSLVTLPTPDALPSIVNEPLRTENWAQVIGALLPEEAIVVDESITEGMNTLFPATANSAPHDVLGLTGLAIGQGIPVAVGAAIACPERPVVCLQADGSALYTISGLWTEAREKLNVTTVILNNRSYAILRAELSRVGGSQAGPAANALFDLSRPDIDFTAVATGMGVPATRAASTTELAEQFSTALATPGPHLIEAILQPT</sequence>
<dbReference type="RefSeq" id="WP_216341532.1">
    <property type="nucleotide sequence ID" value="NZ_JAHLEM010000090.1"/>
</dbReference>
<dbReference type="NCBIfam" id="NF005760">
    <property type="entry name" value="PRK07586.1"/>
    <property type="match status" value="1"/>
</dbReference>
<gene>
    <name evidence="5" type="ORF">KN815_10675</name>
</gene>
<comment type="similarity">
    <text evidence="1">Belongs to the TPP enzyme family.</text>
</comment>
<name>A0ABS6CCB6_9ACTN</name>
<keyword evidence="6" id="KW-1185">Reference proteome</keyword>